<dbReference type="AlphaFoldDB" id="A0A450ZXA9"/>
<organism evidence="1">
    <name type="scientific">Candidatus Kentrum sp. TUN</name>
    <dbReference type="NCBI Taxonomy" id="2126343"/>
    <lineage>
        <taxon>Bacteria</taxon>
        <taxon>Pseudomonadati</taxon>
        <taxon>Pseudomonadota</taxon>
        <taxon>Gammaproteobacteria</taxon>
        <taxon>Candidatus Kentrum</taxon>
    </lineage>
</organism>
<gene>
    <name evidence="1" type="ORF">BECKTUN1418D_GA0071000_108213</name>
</gene>
<name>A0A450ZXA9_9GAMM</name>
<protein>
    <submittedName>
        <fullName evidence="1">Uncharacterized protein</fullName>
    </submittedName>
</protein>
<accession>A0A450ZXA9</accession>
<evidence type="ECO:0000313" key="1">
    <source>
        <dbReference type="EMBL" id="VFK58429.1"/>
    </source>
</evidence>
<dbReference type="EMBL" id="CAADFX010000082">
    <property type="protein sequence ID" value="VFK58429.1"/>
    <property type="molecule type" value="Genomic_DNA"/>
</dbReference>
<reference evidence="1" key="1">
    <citation type="submission" date="2019-02" db="EMBL/GenBank/DDBJ databases">
        <authorList>
            <person name="Gruber-Vodicka R. H."/>
            <person name="Seah K. B. B."/>
        </authorList>
    </citation>
    <scope>NUCLEOTIDE SEQUENCE</scope>
    <source>
        <strain evidence="1">BECK_BY1</strain>
    </source>
</reference>
<sequence>MGLYGDPVIRFSPNTYMTNNLFISGSVSQVSQVLPNTDFALLMSNYALSIRGEASLDIPSEASHQTNPA</sequence>
<proteinExistence type="predicted"/>